<comment type="subcellular location">
    <subcellularLocation>
        <location evidence="1 7">Cell membrane</location>
        <topology evidence="1 7">Multi-pass membrane protein</topology>
    </subcellularLocation>
</comment>
<accession>A0A3A9YUE1</accession>
<evidence type="ECO:0000259" key="8">
    <source>
        <dbReference type="PROSITE" id="PS50928"/>
    </source>
</evidence>
<dbReference type="Pfam" id="PF00528">
    <property type="entry name" value="BPD_transp_1"/>
    <property type="match status" value="1"/>
</dbReference>
<comment type="caution">
    <text evidence="9">The sequence shown here is derived from an EMBL/GenBank/DDBJ whole genome shotgun (WGS) entry which is preliminary data.</text>
</comment>
<name>A0A3A9YUE1_9ACTN</name>
<keyword evidence="10" id="KW-1185">Reference proteome</keyword>
<protein>
    <submittedName>
        <fullName evidence="9">ABC transporter permease</fullName>
    </submittedName>
</protein>
<feature type="transmembrane region" description="Helical" evidence="7">
    <location>
        <begin position="192"/>
        <end position="212"/>
    </location>
</feature>
<evidence type="ECO:0000256" key="7">
    <source>
        <dbReference type="RuleBase" id="RU363032"/>
    </source>
</evidence>
<keyword evidence="3" id="KW-1003">Cell membrane</keyword>
<dbReference type="SUPFAM" id="SSF161098">
    <property type="entry name" value="MetI-like"/>
    <property type="match status" value="1"/>
</dbReference>
<evidence type="ECO:0000256" key="5">
    <source>
        <dbReference type="ARBA" id="ARBA00022989"/>
    </source>
</evidence>
<keyword evidence="5 7" id="KW-1133">Transmembrane helix</keyword>
<dbReference type="OrthoDB" id="9809425at2"/>
<feature type="transmembrane region" description="Helical" evidence="7">
    <location>
        <begin position="246"/>
        <end position="271"/>
    </location>
</feature>
<dbReference type="AlphaFoldDB" id="A0A3A9YUE1"/>
<keyword evidence="2 7" id="KW-0813">Transport</keyword>
<dbReference type="GO" id="GO:0055085">
    <property type="term" value="P:transmembrane transport"/>
    <property type="evidence" value="ECO:0007669"/>
    <property type="project" value="InterPro"/>
</dbReference>
<feature type="domain" description="ABC transmembrane type-1" evidence="8">
    <location>
        <begin position="110"/>
        <end position="319"/>
    </location>
</feature>
<feature type="transmembrane region" description="Helical" evidence="7">
    <location>
        <begin position="146"/>
        <end position="172"/>
    </location>
</feature>
<dbReference type="Proteomes" id="UP000281726">
    <property type="component" value="Unassembled WGS sequence"/>
</dbReference>
<dbReference type="RefSeq" id="WP_120732084.1">
    <property type="nucleotide sequence ID" value="NZ_RBAK01000016.1"/>
</dbReference>
<organism evidence="9 10">
    <name type="scientific">Micromonospora endolithica</name>
    <dbReference type="NCBI Taxonomy" id="230091"/>
    <lineage>
        <taxon>Bacteria</taxon>
        <taxon>Bacillati</taxon>
        <taxon>Actinomycetota</taxon>
        <taxon>Actinomycetes</taxon>
        <taxon>Micromonosporales</taxon>
        <taxon>Micromonosporaceae</taxon>
        <taxon>Micromonospora</taxon>
    </lineage>
</organism>
<evidence type="ECO:0000256" key="1">
    <source>
        <dbReference type="ARBA" id="ARBA00004651"/>
    </source>
</evidence>
<feature type="transmembrane region" description="Helical" evidence="7">
    <location>
        <begin position="112"/>
        <end position="134"/>
    </location>
</feature>
<dbReference type="PANTHER" id="PTHR43163">
    <property type="entry name" value="DIPEPTIDE TRANSPORT SYSTEM PERMEASE PROTEIN DPPB-RELATED"/>
    <property type="match status" value="1"/>
</dbReference>
<dbReference type="CDD" id="cd06261">
    <property type="entry name" value="TM_PBP2"/>
    <property type="match status" value="1"/>
</dbReference>
<feature type="transmembrane region" description="Helical" evidence="7">
    <location>
        <begin position="291"/>
        <end position="322"/>
    </location>
</feature>
<dbReference type="EMBL" id="RBAK01000016">
    <property type="protein sequence ID" value="RKN39673.1"/>
    <property type="molecule type" value="Genomic_DNA"/>
</dbReference>
<comment type="similarity">
    <text evidence="7">Belongs to the binding-protein-dependent transport system permease family.</text>
</comment>
<dbReference type="Gene3D" id="1.10.3720.10">
    <property type="entry name" value="MetI-like"/>
    <property type="match status" value="1"/>
</dbReference>
<dbReference type="InterPro" id="IPR035906">
    <property type="entry name" value="MetI-like_sf"/>
</dbReference>
<dbReference type="PROSITE" id="PS50928">
    <property type="entry name" value="ABC_TM1"/>
    <property type="match status" value="1"/>
</dbReference>
<sequence length="329" mass="35443">MLRFIVRRLLVAAVTLAVISLVTFGLFFAVPSSPAKVMCGKNCTAADIAQVEERLGIRDPLPEQYVAFVRGIAVGRTFGEGDFRRECPAPCLGYSFRNDQPVTEIVAQRAPVTISIVGGAAVVWILLGVSLGMVSALRQGTVFDRMAIGVSLAGASMQVYFFGLILLYVLVYSTGLLPFPSYTPLTEHPGRWALGLLLPWMTLGFLNSALYARLARAQMVETLSEDFVRTARAKGLPRRQVYGRHALRAAITPIVTIAGLDVGTALGGTFITETIFGLQGLGKATVEAVQFLNLPVVMATVLLAAIFIVVANIVVDLLYAVIDPRVRLS</sequence>
<dbReference type="PANTHER" id="PTHR43163:SF2">
    <property type="entry name" value="ABC TRANSPORTER PERMEASE PROTEIN"/>
    <property type="match status" value="1"/>
</dbReference>
<gene>
    <name evidence="9" type="ORF">D7223_28715</name>
</gene>
<evidence type="ECO:0000313" key="10">
    <source>
        <dbReference type="Proteomes" id="UP000281726"/>
    </source>
</evidence>
<dbReference type="InterPro" id="IPR045621">
    <property type="entry name" value="BPD_transp_1_N"/>
</dbReference>
<proteinExistence type="inferred from homology"/>
<evidence type="ECO:0000256" key="3">
    <source>
        <dbReference type="ARBA" id="ARBA00022475"/>
    </source>
</evidence>
<dbReference type="GO" id="GO:0005886">
    <property type="term" value="C:plasma membrane"/>
    <property type="evidence" value="ECO:0007669"/>
    <property type="project" value="UniProtKB-SubCell"/>
</dbReference>
<evidence type="ECO:0000313" key="9">
    <source>
        <dbReference type="EMBL" id="RKN39673.1"/>
    </source>
</evidence>
<keyword evidence="6 7" id="KW-0472">Membrane</keyword>
<keyword evidence="4 7" id="KW-0812">Transmembrane</keyword>
<evidence type="ECO:0000256" key="6">
    <source>
        <dbReference type="ARBA" id="ARBA00023136"/>
    </source>
</evidence>
<evidence type="ECO:0000256" key="2">
    <source>
        <dbReference type="ARBA" id="ARBA00022448"/>
    </source>
</evidence>
<reference evidence="9 10" key="1">
    <citation type="journal article" date="2004" name="Syst. Appl. Microbiol.">
        <title>Cryptoendolithic actinomycetes from antarctic sandstone rock samples: Micromonospora endolithica sp. nov. and two isolates related to Micromonospora coerulea Jensen 1932.</title>
        <authorList>
            <person name="Hirsch P."/>
            <person name="Mevs U."/>
            <person name="Kroppenstedt R.M."/>
            <person name="Schumann P."/>
            <person name="Stackebrandt E."/>
        </authorList>
    </citation>
    <scope>NUCLEOTIDE SEQUENCE [LARGE SCALE GENOMIC DNA]</scope>
    <source>
        <strain evidence="9 10">JCM 12677</strain>
    </source>
</reference>
<dbReference type="Pfam" id="PF19300">
    <property type="entry name" value="BPD_transp_1_N"/>
    <property type="match status" value="1"/>
</dbReference>
<evidence type="ECO:0000256" key="4">
    <source>
        <dbReference type="ARBA" id="ARBA00022692"/>
    </source>
</evidence>
<dbReference type="InterPro" id="IPR000515">
    <property type="entry name" value="MetI-like"/>
</dbReference>